<protein>
    <submittedName>
        <fullName evidence="3">(Na+)-NQR maturation NqrM</fullName>
    </submittedName>
</protein>
<dbReference type="Pfam" id="PF04400">
    <property type="entry name" value="NqrM"/>
    <property type="match status" value="1"/>
</dbReference>
<comment type="caution">
    <text evidence="3">The sequence shown here is derived from an EMBL/GenBank/DDBJ whole genome shotgun (WGS) entry which is preliminary data.</text>
</comment>
<proteinExistence type="predicted"/>
<dbReference type="PANTHER" id="PTHR40691">
    <property type="entry name" value="(NA+)-NQR MATURATION NQRM"/>
    <property type="match status" value="1"/>
</dbReference>
<accession>A0A6N7EQT1</accession>
<dbReference type="RefSeq" id="WP_152808245.1">
    <property type="nucleotide sequence ID" value="NZ_WHNW01000001.1"/>
</dbReference>
<evidence type="ECO:0000313" key="4">
    <source>
        <dbReference type="Proteomes" id="UP000471298"/>
    </source>
</evidence>
<dbReference type="Proteomes" id="UP000471298">
    <property type="component" value="Unassembled WGS sequence"/>
</dbReference>
<feature type="transmembrane region" description="Helical" evidence="2">
    <location>
        <begin position="6"/>
        <end position="24"/>
    </location>
</feature>
<gene>
    <name evidence="3" type="primary">nqrM</name>
    <name evidence="3" type="ORF">GCU85_00510</name>
</gene>
<keyword evidence="2" id="KW-0812">Transmembrane</keyword>
<feature type="compositionally biased region" description="Low complexity" evidence="1">
    <location>
        <begin position="66"/>
        <end position="77"/>
    </location>
</feature>
<keyword evidence="2" id="KW-0472">Membrane</keyword>
<dbReference type="InterPro" id="IPR007495">
    <property type="entry name" value="NqrM"/>
</dbReference>
<organism evidence="3 4">
    <name type="scientific">Ostreibacterium oceani</name>
    <dbReference type="NCBI Taxonomy" id="2654998"/>
    <lineage>
        <taxon>Bacteria</taxon>
        <taxon>Pseudomonadati</taxon>
        <taxon>Pseudomonadota</taxon>
        <taxon>Gammaproteobacteria</taxon>
        <taxon>Cardiobacteriales</taxon>
        <taxon>Ostreibacteriaceae</taxon>
        <taxon>Ostreibacterium</taxon>
    </lineage>
</organism>
<evidence type="ECO:0000313" key="3">
    <source>
        <dbReference type="EMBL" id="MPV85214.1"/>
    </source>
</evidence>
<dbReference type="AlphaFoldDB" id="A0A6N7EQT1"/>
<feature type="region of interest" description="Disordered" evidence="1">
    <location>
        <begin position="66"/>
        <end position="94"/>
    </location>
</feature>
<evidence type="ECO:0000256" key="1">
    <source>
        <dbReference type="SAM" id="MobiDB-lite"/>
    </source>
</evidence>
<keyword evidence="4" id="KW-1185">Reference proteome</keyword>
<keyword evidence="2" id="KW-1133">Transmembrane helix</keyword>
<dbReference type="EMBL" id="WHNW01000001">
    <property type="protein sequence ID" value="MPV85214.1"/>
    <property type="molecule type" value="Genomic_DNA"/>
</dbReference>
<reference evidence="3 4" key="1">
    <citation type="submission" date="2019-10" db="EMBL/GenBank/DDBJ databases">
        <title>Cardiobacteriales fam. a chemoheterotrophic member of the order Cardiobacteriales, and proposal of Cardiobacteriales fam. nov.</title>
        <authorList>
            <person name="Wang C."/>
        </authorList>
    </citation>
    <scope>NUCLEOTIDE SEQUENCE [LARGE SCALE GENOMIC DNA]</scope>
    <source>
        <strain evidence="3 4">ML27</strain>
    </source>
</reference>
<dbReference type="InParanoid" id="A0A6N7EQT1"/>
<name>A0A6N7EQT1_9GAMM</name>
<evidence type="ECO:0000256" key="2">
    <source>
        <dbReference type="SAM" id="Phobius"/>
    </source>
</evidence>
<sequence length="94" mass="9913">MIEFLIVVLVMLLMMAMMGVGVMFKRKPISGSCGGLGNAGIEKACDCDKPCDEKLAAMSEANALPNQAASSQAASNQTNTRQKIIAARPIDPIN</sequence>
<dbReference type="PANTHER" id="PTHR40691:SF3">
    <property type="entry name" value="(NA+)-NQR MATURATION NQRM"/>
    <property type="match status" value="1"/>
</dbReference>